<dbReference type="Proteomes" id="UP001148662">
    <property type="component" value="Unassembled WGS sequence"/>
</dbReference>
<evidence type="ECO:0000313" key="2">
    <source>
        <dbReference type="Proteomes" id="UP001148662"/>
    </source>
</evidence>
<organism evidence="1 2">
    <name type="scientific">Phlebia brevispora</name>
    <dbReference type="NCBI Taxonomy" id="194682"/>
    <lineage>
        <taxon>Eukaryota</taxon>
        <taxon>Fungi</taxon>
        <taxon>Dikarya</taxon>
        <taxon>Basidiomycota</taxon>
        <taxon>Agaricomycotina</taxon>
        <taxon>Agaricomycetes</taxon>
        <taxon>Polyporales</taxon>
        <taxon>Meruliaceae</taxon>
        <taxon>Phlebia</taxon>
    </lineage>
</organism>
<proteinExistence type="predicted"/>
<comment type="caution">
    <text evidence="1">The sequence shown here is derived from an EMBL/GenBank/DDBJ whole genome shotgun (WGS) entry which is preliminary data.</text>
</comment>
<keyword evidence="2" id="KW-1185">Reference proteome</keyword>
<dbReference type="EMBL" id="JANHOG010000624">
    <property type="protein sequence ID" value="KAJ3552730.1"/>
    <property type="molecule type" value="Genomic_DNA"/>
</dbReference>
<accession>A0ACC1T4D3</accession>
<gene>
    <name evidence="1" type="ORF">NM688_g3998</name>
</gene>
<reference evidence="1" key="1">
    <citation type="submission" date="2022-07" db="EMBL/GenBank/DDBJ databases">
        <title>Genome Sequence of Phlebia brevispora.</title>
        <authorList>
            <person name="Buettner E."/>
        </authorList>
    </citation>
    <scope>NUCLEOTIDE SEQUENCE</scope>
    <source>
        <strain evidence="1">MPL23</strain>
    </source>
</reference>
<sequence length="439" mass="48791">MDEPTLAPDAFKPALPHGAIVPVELQQLILHSVPAAGLRRAAEVCRSWFNICYPRLYHCVELKGTCAPPDDSAVHDKTFDDHARTLGKLAYIPMYVNTLRLRSAKRKEVEPSSDEAAQRDTRASLTMCSLRHLLCALPNVHTLDIQEVDWSECLQRHSCSDTYQNRAYKVIHVEDIQHFTENTHVLQCLMLATTIENVVVTGPVDGKFTPKSFARRVRIAHVQGSMGILQTISVLHLLQEVAAAGMESLHVDDITATEFVNISKVLQQQGATMRHLSIAFTCPDVVPPVRLWNSIQLHRCVQLQQLTLTTVPLIDQGAYAKRVQAVLLYLIHTAPPTVHTITLALLVVQVEDATPNALFSAPYWDMLRTIITKRATIKSLNIKIYAQLHAVVEDVHTVVVPAEAVRAFHEVLPHGRSGHPLDTSFSVEDSLACIDDGLL</sequence>
<evidence type="ECO:0000313" key="1">
    <source>
        <dbReference type="EMBL" id="KAJ3552730.1"/>
    </source>
</evidence>
<name>A0ACC1T4D3_9APHY</name>
<protein>
    <submittedName>
        <fullName evidence="1">Uncharacterized protein</fullName>
    </submittedName>
</protein>